<dbReference type="Gene3D" id="1.20.120.1560">
    <property type="match status" value="1"/>
</dbReference>
<protein>
    <submittedName>
        <fullName evidence="2">Glutamine synthetase</fullName>
        <ecNumber evidence="2">6.3.1.2</ecNumber>
    </submittedName>
</protein>
<dbReference type="InterPro" id="IPR008146">
    <property type="entry name" value="Gln_synth_cat_dom"/>
</dbReference>
<sequence>MDEYAPLIRCGAATAGNDHRLGSSEAPPAIISIYLGDQLSSILDTITMEGCCTKSDRQFVRMGMTMLPQLPKDLTDRNRTSPIAFTGNKFEYRMVGSSQSMAGPNIYINAAVAQILEQAADRLEAAEDKELECHNIIRDFYQNHKRIVFNGNGYSREWKEEAAKRGLPDFRDTVSALPQMVSETSLALFEQQHVFTRSEISSRLEINLQTYSKQINVEASIMVEMCRKSIIPAVIGYVGKLSDSLSKQEARGLSVNAQQQLVTTVQTALNQAIEATEQLHVCIAKALSYKDEVLKQAQIYRDEVVQQMQLLRSHVDLMETYTDKAFWPFPSYDDLLFRL</sequence>
<dbReference type="Pfam" id="PF18318">
    <property type="entry name" value="Gln-synt_C-ter"/>
    <property type="match status" value="1"/>
</dbReference>
<accession>A0A644ZVC5</accession>
<comment type="caution">
    <text evidence="2">The sequence shown here is derived from an EMBL/GenBank/DDBJ whole genome shotgun (WGS) entry which is preliminary data.</text>
</comment>
<dbReference type="InterPro" id="IPR052725">
    <property type="entry name" value="GS_Type-3"/>
</dbReference>
<reference evidence="2" key="1">
    <citation type="submission" date="2019-08" db="EMBL/GenBank/DDBJ databases">
        <authorList>
            <person name="Kucharzyk K."/>
            <person name="Murdoch R.W."/>
            <person name="Higgins S."/>
            <person name="Loffler F."/>
        </authorList>
    </citation>
    <scope>NUCLEOTIDE SEQUENCE</scope>
</reference>
<gene>
    <name evidence="2" type="primary">glnA_39</name>
    <name evidence="2" type="ORF">SDC9_90518</name>
</gene>
<dbReference type="InterPro" id="IPR014746">
    <property type="entry name" value="Gln_synth/guanido_kin_cat_dom"/>
</dbReference>
<keyword evidence="2" id="KW-0436">Ligase</keyword>
<dbReference type="PROSITE" id="PS51987">
    <property type="entry name" value="GS_CATALYTIC"/>
    <property type="match status" value="1"/>
</dbReference>
<dbReference type="PANTHER" id="PTHR42974">
    <property type="entry name" value="GLUTAMINE SYNTHETASE"/>
    <property type="match status" value="1"/>
</dbReference>
<dbReference type="EC" id="6.3.1.2" evidence="2"/>
<organism evidence="2">
    <name type="scientific">bioreactor metagenome</name>
    <dbReference type="NCBI Taxonomy" id="1076179"/>
    <lineage>
        <taxon>unclassified sequences</taxon>
        <taxon>metagenomes</taxon>
        <taxon>ecological metagenomes</taxon>
    </lineage>
</organism>
<proteinExistence type="predicted"/>
<evidence type="ECO:0000313" key="2">
    <source>
        <dbReference type="EMBL" id="MPM43841.1"/>
    </source>
</evidence>
<dbReference type="AlphaFoldDB" id="A0A644ZVC5"/>
<dbReference type="GO" id="GO:0004356">
    <property type="term" value="F:glutamine synthetase activity"/>
    <property type="evidence" value="ECO:0007669"/>
    <property type="project" value="UniProtKB-EC"/>
</dbReference>
<feature type="domain" description="GS catalytic" evidence="1">
    <location>
        <begin position="1"/>
        <end position="230"/>
    </location>
</feature>
<evidence type="ECO:0000259" key="1">
    <source>
        <dbReference type="PROSITE" id="PS51987"/>
    </source>
</evidence>
<dbReference type="InterPro" id="IPR040577">
    <property type="entry name" value="Gln-synt_C"/>
</dbReference>
<dbReference type="EMBL" id="VSSQ01010254">
    <property type="protein sequence ID" value="MPM43841.1"/>
    <property type="molecule type" value="Genomic_DNA"/>
</dbReference>
<name>A0A644ZVC5_9ZZZZ</name>
<dbReference type="SUPFAM" id="SSF55931">
    <property type="entry name" value="Glutamine synthetase/guanido kinase"/>
    <property type="match status" value="1"/>
</dbReference>
<dbReference type="PANTHER" id="PTHR42974:SF1">
    <property type="entry name" value="TYPE-3 GLUTAMINE SYNTHETASE"/>
    <property type="match status" value="1"/>
</dbReference>